<dbReference type="EMBL" id="MLAK01000014">
    <property type="protein sequence ID" value="OHT17334.1"/>
    <property type="molecule type" value="Genomic_DNA"/>
</dbReference>
<feature type="chain" id="PRO_5012633782" description="Right handed beta helix domain-containing protein" evidence="1">
    <location>
        <begin position="18"/>
        <end position="388"/>
    </location>
</feature>
<keyword evidence="1" id="KW-0732">Signal</keyword>
<dbReference type="GeneID" id="94831377"/>
<dbReference type="RefSeq" id="XP_068370470.1">
    <property type="nucleotide sequence ID" value="XM_068496673.1"/>
</dbReference>
<dbReference type="AlphaFoldDB" id="A0A1J4L5V9"/>
<evidence type="ECO:0000313" key="2">
    <source>
        <dbReference type="EMBL" id="OHT17334.1"/>
    </source>
</evidence>
<keyword evidence="3" id="KW-1185">Reference proteome</keyword>
<comment type="caution">
    <text evidence="2">The sequence shown here is derived from an EMBL/GenBank/DDBJ whole genome shotgun (WGS) entry which is preliminary data.</text>
</comment>
<dbReference type="InterPro" id="IPR011050">
    <property type="entry name" value="Pectin_lyase_fold/virulence"/>
</dbReference>
<feature type="signal peptide" evidence="1">
    <location>
        <begin position="1"/>
        <end position="17"/>
    </location>
</feature>
<reference evidence="2" key="1">
    <citation type="submission" date="2016-10" db="EMBL/GenBank/DDBJ databases">
        <authorList>
            <person name="Benchimol M."/>
            <person name="Almeida L.G."/>
            <person name="Vasconcelos A.T."/>
            <person name="Perreira-Neves A."/>
            <person name="Rosa I.A."/>
            <person name="Tasca T."/>
            <person name="Bogo M.R."/>
            <person name="de Souza W."/>
        </authorList>
    </citation>
    <scope>NUCLEOTIDE SEQUENCE [LARGE SCALE GENOMIC DNA]</scope>
    <source>
        <strain evidence="2">K</strain>
    </source>
</reference>
<dbReference type="Proteomes" id="UP000179807">
    <property type="component" value="Unassembled WGS sequence"/>
</dbReference>
<name>A0A1J4L5V9_9EUKA</name>
<gene>
    <name evidence="2" type="ORF">TRFO_12502</name>
</gene>
<protein>
    <recommendedName>
        <fullName evidence="4">Right handed beta helix domain-containing protein</fullName>
    </recommendedName>
</protein>
<evidence type="ECO:0000256" key="1">
    <source>
        <dbReference type="SAM" id="SignalP"/>
    </source>
</evidence>
<dbReference type="VEuPathDB" id="TrichDB:TRFO_12502"/>
<proteinExistence type="predicted"/>
<evidence type="ECO:0008006" key="4">
    <source>
        <dbReference type="Google" id="ProtNLM"/>
    </source>
</evidence>
<accession>A0A1J4L5V9</accession>
<sequence length="388" mass="42802">MLNTTFLSLTLHGIASASPYLAQKQSVNLINARLFNSYATFSYNVQHLYVRGSTFNNFLDSAIALVNKDQLYNKLYESRPEQPGIDSEIVIEDAFFVKCVSRSDGGAINYFSPNSGTLSVKRTTFVQCHSGPNPADGGCIAFTGVRSTIFSTCASQCSAGRNGHSFSVTISAGKPDFNHLNQTTILECSPKESARGWQSLFLSYGQIRISDMNSSKNSVATQAGSFMMHTVDSDAVCLHSTIVGNIGPWIIYLYGKEGSLLEQCNVVGNICANKEQNGIVMFHKLGRIDGCLFANNRGRLFKQNRESASIDVSNCVFDAVFDREPGVSTTNCRFEEPDVQTYVLAHLNTELCAAKRDVAKHPIGTNEIFNRLKLYFHEQAQSLLKWIK</sequence>
<dbReference type="SUPFAM" id="SSF51126">
    <property type="entry name" value="Pectin lyase-like"/>
    <property type="match status" value="1"/>
</dbReference>
<evidence type="ECO:0000313" key="3">
    <source>
        <dbReference type="Proteomes" id="UP000179807"/>
    </source>
</evidence>
<organism evidence="2 3">
    <name type="scientific">Tritrichomonas foetus</name>
    <dbReference type="NCBI Taxonomy" id="1144522"/>
    <lineage>
        <taxon>Eukaryota</taxon>
        <taxon>Metamonada</taxon>
        <taxon>Parabasalia</taxon>
        <taxon>Tritrichomonadida</taxon>
        <taxon>Tritrichomonadidae</taxon>
        <taxon>Tritrichomonas</taxon>
    </lineage>
</organism>